<dbReference type="InterPro" id="IPR004095">
    <property type="entry name" value="TGS"/>
</dbReference>
<dbReference type="Gene3D" id="3.30.460.10">
    <property type="entry name" value="Beta Polymerase, domain 2"/>
    <property type="match status" value="1"/>
</dbReference>
<dbReference type="InterPro" id="IPR033655">
    <property type="entry name" value="TGS_RelA/SpoT"/>
</dbReference>
<dbReference type="Proteomes" id="UP000271003">
    <property type="component" value="Chromosome"/>
</dbReference>
<dbReference type="InterPro" id="IPR045865">
    <property type="entry name" value="ACT-like_dom_sf"/>
</dbReference>
<dbReference type="InterPro" id="IPR007685">
    <property type="entry name" value="RelA_SpoT"/>
</dbReference>
<dbReference type="SUPFAM" id="SSF55021">
    <property type="entry name" value="ACT-like"/>
    <property type="match status" value="1"/>
</dbReference>
<dbReference type="PANTHER" id="PTHR21262">
    <property type="entry name" value="GUANOSINE-3',5'-BIS DIPHOSPHATE 3'-PYROPHOSPHOHYDROLASE"/>
    <property type="match status" value="1"/>
</dbReference>
<evidence type="ECO:0000259" key="6">
    <source>
        <dbReference type="PROSITE" id="PS51671"/>
    </source>
</evidence>
<evidence type="ECO:0000256" key="4">
    <source>
        <dbReference type="ARBA" id="ARBA00033308"/>
    </source>
</evidence>
<dbReference type="GO" id="GO:0015969">
    <property type="term" value="P:guanosine tetraphosphate metabolic process"/>
    <property type="evidence" value="ECO:0007669"/>
    <property type="project" value="InterPro"/>
</dbReference>
<reference evidence="8 9" key="1">
    <citation type="journal article" date="2018" name="Int. J. Syst. Evol. Microbiol.">
        <title>Mesosutterella multiformis gen. nov., sp. nov., a member of the family Sutterellaceae and Sutterella megalosphaeroides sp. nov., isolated from human faeces.</title>
        <authorList>
            <person name="Sakamoto M."/>
            <person name="Ikeyama N."/>
            <person name="Kunihiro T."/>
            <person name="Iino T."/>
            <person name="Yuki M."/>
            <person name="Ohkuma M."/>
        </authorList>
    </citation>
    <scope>NUCLEOTIDE SEQUENCE [LARGE SCALE GENOMIC DNA]</scope>
    <source>
        <strain evidence="8 9">6FBBBH3</strain>
    </source>
</reference>
<evidence type="ECO:0000256" key="2">
    <source>
        <dbReference type="ARBA" id="ARBA00029754"/>
    </source>
</evidence>
<dbReference type="PANTHER" id="PTHR21262:SF31">
    <property type="entry name" value="GTP PYROPHOSPHOKINASE"/>
    <property type="match status" value="1"/>
</dbReference>
<organism evidence="8 9">
    <name type="scientific">Sutterella megalosphaeroides</name>
    <dbReference type="NCBI Taxonomy" id="2494234"/>
    <lineage>
        <taxon>Bacteria</taxon>
        <taxon>Pseudomonadati</taxon>
        <taxon>Pseudomonadota</taxon>
        <taxon>Betaproteobacteria</taxon>
        <taxon>Burkholderiales</taxon>
        <taxon>Sutterellaceae</taxon>
        <taxon>Sutterella</taxon>
    </lineage>
</organism>
<dbReference type="SUPFAM" id="SSF109604">
    <property type="entry name" value="HD-domain/PDEase-like"/>
    <property type="match status" value="1"/>
</dbReference>
<dbReference type="GO" id="GO:0042594">
    <property type="term" value="P:response to starvation"/>
    <property type="evidence" value="ECO:0007669"/>
    <property type="project" value="TreeGrafter"/>
</dbReference>
<dbReference type="Pfam" id="PF02824">
    <property type="entry name" value="TGS"/>
    <property type="match status" value="1"/>
</dbReference>
<dbReference type="SUPFAM" id="SSF81301">
    <property type="entry name" value="Nucleotidyltransferase"/>
    <property type="match status" value="1"/>
</dbReference>
<keyword evidence="8" id="KW-0418">Kinase</keyword>
<dbReference type="GO" id="GO:0005886">
    <property type="term" value="C:plasma membrane"/>
    <property type="evidence" value="ECO:0007669"/>
    <property type="project" value="TreeGrafter"/>
</dbReference>
<comment type="function">
    <text evidence="5">In eubacteria ppGpp (guanosine 3'-diphosphate 5'-diphosphate) is a mediator of the stringent response that coordinates a variety of cellular activities in response to changes in nutritional abundance.</text>
</comment>
<protein>
    <recommendedName>
        <fullName evidence="1">GTP pyrophosphokinase</fullName>
    </recommendedName>
    <alternativeName>
        <fullName evidence="3">(p)ppGpp synthase</fullName>
    </alternativeName>
    <alternativeName>
        <fullName evidence="2">ATP:GTP 3'-pyrophosphotransferase</fullName>
    </alternativeName>
    <alternativeName>
        <fullName evidence="4">ppGpp synthase I</fullName>
    </alternativeName>
</protein>
<dbReference type="CDD" id="cd04876">
    <property type="entry name" value="ACT_RelA-SpoT"/>
    <property type="match status" value="1"/>
</dbReference>
<keyword evidence="8" id="KW-0808">Transferase</keyword>
<dbReference type="GO" id="GO:0015949">
    <property type="term" value="P:nucleobase-containing small molecule interconversion"/>
    <property type="evidence" value="ECO:0007669"/>
    <property type="project" value="UniProtKB-ARBA"/>
</dbReference>
<dbReference type="CDD" id="cd01668">
    <property type="entry name" value="TGS_RSH"/>
    <property type="match status" value="1"/>
</dbReference>
<dbReference type="Pfam" id="PF13328">
    <property type="entry name" value="HD_4"/>
    <property type="match status" value="1"/>
</dbReference>
<dbReference type="EMBL" id="AP018786">
    <property type="protein sequence ID" value="BBF24089.1"/>
    <property type="molecule type" value="Genomic_DNA"/>
</dbReference>
<dbReference type="GO" id="GO:0016301">
    <property type="term" value="F:kinase activity"/>
    <property type="evidence" value="ECO:0007669"/>
    <property type="project" value="UniProtKB-KW"/>
</dbReference>
<evidence type="ECO:0000313" key="8">
    <source>
        <dbReference type="EMBL" id="BBF24089.1"/>
    </source>
</evidence>
<dbReference type="InterPro" id="IPR043519">
    <property type="entry name" value="NT_sf"/>
</dbReference>
<dbReference type="GO" id="GO:0008728">
    <property type="term" value="F:GTP diphosphokinase activity"/>
    <property type="evidence" value="ECO:0007669"/>
    <property type="project" value="TreeGrafter"/>
</dbReference>
<dbReference type="SUPFAM" id="SSF81271">
    <property type="entry name" value="TGS-like"/>
    <property type="match status" value="1"/>
</dbReference>
<name>A0A2Z6IC44_9BURK</name>
<evidence type="ECO:0000259" key="7">
    <source>
        <dbReference type="PROSITE" id="PS51880"/>
    </source>
</evidence>
<dbReference type="AlphaFoldDB" id="A0A2Z6IC44"/>
<dbReference type="PROSITE" id="PS51671">
    <property type="entry name" value="ACT"/>
    <property type="match status" value="1"/>
</dbReference>
<proteinExistence type="inferred from homology"/>
<dbReference type="FunFam" id="3.30.460.10:FF:000001">
    <property type="entry name" value="GTP pyrophosphokinase RelA"/>
    <property type="match status" value="1"/>
</dbReference>
<dbReference type="Pfam" id="PF04607">
    <property type="entry name" value="RelA_SpoT"/>
    <property type="match status" value="1"/>
</dbReference>
<dbReference type="Pfam" id="PF13291">
    <property type="entry name" value="ACT_4"/>
    <property type="match status" value="1"/>
</dbReference>
<dbReference type="FunFam" id="3.10.20.30:FF:000002">
    <property type="entry name" value="GTP pyrophosphokinase (RelA/SpoT)"/>
    <property type="match status" value="1"/>
</dbReference>
<accession>A0A2Z6IC44</accession>
<dbReference type="Gene3D" id="3.10.20.30">
    <property type="match status" value="1"/>
</dbReference>
<keyword evidence="9" id="KW-1185">Reference proteome</keyword>
<dbReference type="KEGG" id="sutt:SUTMEG_19800"/>
<feature type="domain" description="TGS" evidence="7">
    <location>
        <begin position="382"/>
        <end position="443"/>
    </location>
</feature>
<comment type="similarity">
    <text evidence="5">Belongs to the relA/spoT family.</text>
</comment>
<dbReference type="InterPro" id="IPR004811">
    <property type="entry name" value="RelA/Spo_fam"/>
</dbReference>
<gene>
    <name evidence="8" type="primary">relA</name>
    <name evidence="8" type="ORF">SUTMEG_19800</name>
</gene>
<dbReference type="InterPro" id="IPR012676">
    <property type="entry name" value="TGS-like"/>
</dbReference>
<dbReference type="RefSeq" id="WP_120177635.1">
    <property type="nucleotide sequence ID" value="NZ_AP018786.1"/>
</dbReference>
<dbReference type="InterPro" id="IPR012675">
    <property type="entry name" value="Beta-grasp_dom_sf"/>
</dbReference>
<dbReference type="InterPro" id="IPR002912">
    <property type="entry name" value="ACT_dom"/>
</dbReference>
<evidence type="ECO:0000256" key="1">
    <source>
        <dbReference type="ARBA" id="ARBA00019852"/>
    </source>
</evidence>
<evidence type="ECO:0000313" key="9">
    <source>
        <dbReference type="Proteomes" id="UP000271003"/>
    </source>
</evidence>
<dbReference type="OrthoDB" id="9805041at2"/>
<evidence type="ECO:0000256" key="5">
    <source>
        <dbReference type="RuleBase" id="RU003847"/>
    </source>
</evidence>
<dbReference type="CDD" id="cd05399">
    <property type="entry name" value="NT_Rel-Spo_like"/>
    <property type="match status" value="1"/>
</dbReference>
<dbReference type="PROSITE" id="PS51880">
    <property type="entry name" value="TGS"/>
    <property type="match status" value="1"/>
</dbReference>
<dbReference type="Gene3D" id="3.30.70.260">
    <property type="match status" value="1"/>
</dbReference>
<evidence type="ECO:0000256" key="3">
    <source>
        <dbReference type="ARBA" id="ARBA00032407"/>
    </source>
</evidence>
<sequence>MADNESRPTADPALARSMVDPLYRGLRLSTGEALMAHADGVAGIIRSIRNDPDLIAAAYLFCVPTVIQKNSSEWIEKSFGTTVNGLVQELGQINDLSMRARSDNAEANTSRQAEALRKMLLAMCKDLRVVLLKLASRLQTLRWFASSKNEGAASFGEETLALYAPLANRLGIWQIKWELEDLSLRFTRPDEYHEIARELDESREERLEFMQGAVRRIRELLSEHRIEAEVSGRPKHIYSIWKKMQRKHLRFDQLFDVRAVRIIVETIEQCYEVLSIVHESFPVLSKEYDDYIAKPKPNGYQSLHTVVTDKAGRPIEIQIRTRAMHEFAELGVAAHWRYKEAGNSNGMSSAEEQRVAWLRQLLAWRSDVGGSPEHDQHAVEDDHVYCLTPAGRVVELPQGATPVDFAYQVHTELGHRMRGAKVNGVMVPLNTHLHTGETVEIIAGKTGQPSRDWLNPDLGYAASARTRNKVRQWFNAQQTAELLSSGRERLDKELARLGKTAVKLEDLAKRLGYDSVDDVCVAFAKEEITATAIATAVQPPKPVKEVEPEVVLHQAQKDKKGRVLVVGVDSLLTQLARCCHPVPPDEIVGYVSRGRGVMIHRADCPNVRNMAEQDHERLIEVSWGSAVGDAVYPAEVLVVAQDRMGLLKDISEVFMREKERVTGMNTQSVRGDQHMYFQIEIHSADGLKRTLAALREVSGVLSARRV</sequence>
<dbReference type="NCBIfam" id="TIGR00691">
    <property type="entry name" value="spoT_relA"/>
    <property type="match status" value="1"/>
</dbReference>
<feature type="domain" description="ACT" evidence="6">
    <location>
        <begin position="635"/>
        <end position="706"/>
    </location>
</feature>
<dbReference type="Gene3D" id="1.10.3210.10">
    <property type="entry name" value="Hypothetical protein af1432"/>
    <property type="match status" value="1"/>
</dbReference>
<dbReference type="SMART" id="SM00954">
    <property type="entry name" value="RelA_SpoT"/>
    <property type="match status" value="1"/>
</dbReference>
<dbReference type="GO" id="GO:0008893">
    <property type="term" value="F:guanosine-3',5'-bis(diphosphate) 3'-diphosphatase activity"/>
    <property type="evidence" value="ECO:0007669"/>
    <property type="project" value="TreeGrafter"/>
</dbReference>